<keyword evidence="2" id="KW-1185">Reference proteome</keyword>
<sequence length="62" mass="7068">LVRIETPVAHHFKLQLAFPTVKAIHKSLRTDFPTTISNPPSFALIVVSQSVLYYFRMHCKDG</sequence>
<dbReference type="InParanoid" id="A0A0V1AKC0"/>
<evidence type="ECO:0000313" key="2">
    <source>
        <dbReference type="Proteomes" id="UP000054776"/>
    </source>
</evidence>
<protein>
    <submittedName>
        <fullName evidence="1">Uncharacterized protein</fullName>
    </submittedName>
</protein>
<accession>A0A0V1AKC0</accession>
<reference evidence="1 2" key="1">
    <citation type="submission" date="2015-01" db="EMBL/GenBank/DDBJ databases">
        <title>Evolution of Trichinella species and genotypes.</title>
        <authorList>
            <person name="Korhonen P.K."/>
            <person name="Edoardo P."/>
            <person name="Giuseppe L.R."/>
            <person name="Gasser R.B."/>
        </authorList>
    </citation>
    <scope>NUCLEOTIDE SEQUENCE [LARGE SCALE GENOMIC DNA]</scope>
    <source>
        <strain evidence="1">ISS3</strain>
    </source>
</reference>
<proteinExistence type="predicted"/>
<gene>
    <name evidence="1" type="ORF">T01_12738</name>
</gene>
<name>A0A0V1AKC0_TRISP</name>
<feature type="non-terminal residue" evidence="1">
    <location>
        <position position="1"/>
    </location>
</feature>
<organism evidence="1 2">
    <name type="scientific">Trichinella spiralis</name>
    <name type="common">Trichina worm</name>
    <dbReference type="NCBI Taxonomy" id="6334"/>
    <lineage>
        <taxon>Eukaryota</taxon>
        <taxon>Metazoa</taxon>
        <taxon>Ecdysozoa</taxon>
        <taxon>Nematoda</taxon>
        <taxon>Enoplea</taxon>
        <taxon>Dorylaimia</taxon>
        <taxon>Trichinellida</taxon>
        <taxon>Trichinellidae</taxon>
        <taxon>Trichinella</taxon>
    </lineage>
</organism>
<dbReference type="AlphaFoldDB" id="A0A0V1AKC0"/>
<comment type="caution">
    <text evidence="1">The sequence shown here is derived from an EMBL/GenBank/DDBJ whole genome shotgun (WGS) entry which is preliminary data.</text>
</comment>
<dbReference type="EMBL" id="JYDH01001083">
    <property type="protein sequence ID" value="KRY25237.1"/>
    <property type="molecule type" value="Genomic_DNA"/>
</dbReference>
<dbReference type="Proteomes" id="UP000054776">
    <property type="component" value="Unassembled WGS sequence"/>
</dbReference>
<evidence type="ECO:0000313" key="1">
    <source>
        <dbReference type="EMBL" id="KRY25237.1"/>
    </source>
</evidence>